<dbReference type="AlphaFoldDB" id="A0A0P8W425"/>
<accession>A0A0P8W425</accession>
<dbReference type="Proteomes" id="UP000050326">
    <property type="component" value="Unassembled WGS sequence"/>
</dbReference>
<keyword evidence="2" id="KW-1185">Reference proteome</keyword>
<evidence type="ECO:0000313" key="1">
    <source>
        <dbReference type="EMBL" id="KPU42371.1"/>
    </source>
</evidence>
<gene>
    <name evidence="1" type="ORF">OXPF_41560</name>
</gene>
<organism evidence="1 2">
    <name type="scientific">Oxobacter pfennigii</name>
    <dbReference type="NCBI Taxonomy" id="36849"/>
    <lineage>
        <taxon>Bacteria</taxon>
        <taxon>Bacillati</taxon>
        <taxon>Bacillota</taxon>
        <taxon>Clostridia</taxon>
        <taxon>Eubacteriales</taxon>
        <taxon>Clostridiaceae</taxon>
        <taxon>Oxobacter</taxon>
    </lineage>
</organism>
<name>A0A0P8W425_9CLOT</name>
<comment type="caution">
    <text evidence="1">The sequence shown here is derived from an EMBL/GenBank/DDBJ whole genome shotgun (WGS) entry which is preliminary data.</text>
</comment>
<dbReference type="EMBL" id="LKET01000068">
    <property type="protein sequence ID" value="KPU42371.1"/>
    <property type="molecule type" value="Genomic_DNA"/>
</dbReference>
<evidence type="ECO:0000313" key="2">
    <source>
        <dbReference type="Proteomes" id="UP000050326"/>
    </source>
</evidence>
<dbReference type="RefSeq" id="WP_160317285.1">
    <property type="nucleotide sequence ID" value="NZ_LKET01000068.1"/>
</dbReference>
<reference evidence="1 2" key="1">
    <citation type="submission" date="2015-09" db="EMBL/GenBank/DDBJ databases">
        <title>Genome sequence of Oxobacter pfennigii DSM 3222.</title>
        <authorList>
            <person name="Poehlein A."/>
            <person name="Bengelsdorf F.R."/>
            <person name="Schiel-Bengelsdorf B."/>
            <person name="Duerre P."/>
            <person name="Daniel R."/>
        </authorList>
    </citation>
    <scope>NUCLEOTIDE SEQUENCE [LARGE SCALE GENOMIC DNA]</scope>
    <source>
        <strain evidence="1 2">DSM 3222</strain>
    </source>
</reference>
<proteinExistence type="predicted"/>
<protein>
    <submittedName>
        <fullName evidence="1">Uncharacterized protein</fullName>
    </submittedName>
</protein>
<sequence>MTRCSQCKYFLKNGKPCEFACYKDVINESQLDMQMACDDNIYIDYLLNKVVC</sequence>